<dbReference type="PANTHER" id="PTHR48021:SF47">
    <property type="entry name" value="GH17672P"/>
    <property type="match status" value="1"/>
</dbReference>
<dbReference type="Pfam" id="PF00083">
    <property type="entry name" value="Sugar_tr"/>
    <property type="match status" value="1"/>
</dbReference>
<keyword evidence="10" id="KW-0732">Signal</keyword>
<name>A0A653BY61_CALMS</name>
<keyword evidence="5 9" id="KW-0472">Membrane</keyword>
<evidence type="ECO:0000256" key="3">
    <source>
        <dbReference type="ARBA" id="ARBA00022692"/>
    </source>
</evidence>
<gene>
    <name evidence="12" type="ORF">CALMAC_LOCUS4691</name>
</gene>
<keyword evidence="4 9" id="KW-1133">Transmembrane helix</keyword>
<dbReference type="InterPro" id="IPR005829">
    <property type="entry name" value="Sugar_transporter_CS"/>
</dbReference>
<evidence type="ECO:0000256" key="2">
    <source>
        <dbReference type="ARBA" id="ARBA00022475"/>
    </source>
</evidence>
<dbReference type="PANTHER" id="PTHR48021">
    <property type="match status" value="1"/>
</dbReference>
<evidence type="ECO:0000256" key="10">
    <source>
        <dbReference type="SAM" id="SignalP"/>
    </source>
</evidence>
<dbReference type="InterPro" id="IPR050549">
    <property type="entry name" value="MFS_Trehalose_Transporter"/>
</dbReference>
<feature type="transmembrane region" description="Helical" evidence="9">
    <location>
        <begin position="170"/>
        <end position="191"/>
    </location>
</feature>
<dbReference type="InterPro" id="IPR003663">
    <property type="entry name" value="Sugar/inositol_transpt"/>
</dbReference>
<feature type="transmembrane region" description="Helical" evidence="9">
    <location>
        <begin position="60"/>
        <end position="80"/>
    </location>
</feature>
<keyword evidence="8" id="KW-0813">Transport</keyword>
<evidence type="ECO:0000256" key="5">
    <source>
        <dbReference type="ARBA" id="ARBA00023136"/>
    </source>
</evidence>
<feature type="transmembrane region" description="Helical" evidence="9">
    <location>
        <begin position="254"/>
        <end position="277"/>
    </location>
</feature>
<dbReference type="InterPro" id="IPR005828">
    <property type="entry name" value="MFS_sugar_transport-like"/>
</dbReference>
<dbReference type="GO" id="GO:0005886">
    <property type="term" value="C:plasma membrane"/>
    <property type="evidence" value="ECO:0007669"/>
    <property type="project" value="UniProtKB-SubCell"/>
</dbReference>
<dbReference type="Proteomes" id="UP000410492">
    <property type="component" value="Unassembled WGS sequence"/>
</dbReference>
<feature type="transmembrane region" description="Helical" evidence="9">
    <location>
        <begin position="390"/>
        <end position="410"/>
    </location>
</feature>
<dbReference type="PROSITE" id="PS00217">
    <property type="entry name" value="SUGAR_TRANSPORT_2"/>
    <property type="match status" value="1"/>
</dbReference>
<dbReference type="SUPFAM" id="SSF103473">
    <property type="entry name" value="MFS general substrate transporter"/>
    <property type="match status" value="1"/>
</dbReference>
<proteinExistence type="inferred from homology"/>
<keyword evidence="3 9" id="KW-0812">Transmembrane</keyword>
<dbReference type="Gene3D" id="1.20.1250.20">
    <property type="entry name" value="MFS general substrate transporter like domains"/>
    <property type="match status" value="1"/>
</dbReference>
<feature type="transmembrane region" description="Helical" evidence="9">
    <location>
        <begin position="145"/>
        <end position="164"/>
    </location>
</feature>
<evidence type="ECO:0000256" key="6">
    <source>
        <dbReference type="ARBA" id="ARBA00023180"/>
    </source>
</evidence>
<keyword evidence="13" id="KW-1185">Reference proteome</keyword>
<feature type="transmembrane region" description="Helical" evidence="9">
    <location>
        <begin position="87"/>
        <end position="106"/>
    </location>
</feature>
<sequence length="468" mass="51905">MFSARIKLSYTLVSVLAVNLLATSGDITMTWTSPIYPKLHSNDSTINPIGRAISRDEDGWIGSLVNVGAMFGPLPFSLVSERFGRKIGLLSIAIPHIIAFMTMAFAESVYLFYLGRLLGGIAVGGGYTLLPMYIAEVSEAANRGAYSSTLGIFWAFGNFIPNAVGPFMSVMWFNLLLTCFPVAFFITFFFLGKETPYFLVGANKIDEAEEVLMKLRCLDTKGVEIELNQIKTNLKKEESGSYSDIFKNQGLRRAFIISLILMALQQLCGMNAVNYYLQTILQESGSKLPSDISSLIVGFGMFLFSFLVPPVMDRLGRKVLLASSCAGMGLSMFLLGSYFYIKDHTDWSVEPIYWLPLLSLVFLIFSYQMGVSIVPWAISSELFPKNVKQVTATAVSTTACVSTFLVTRFFNNMTESLGAAGTFWCFTCCCSICLIFTCCFVPETKGKSYEEIQNMVQKWSTEKNSNEV</sequence>
<dbReference type="NCBIfam" id="TIGR00879">
    <property type="entry name" value="SP"/>
    <property type="match status" value="1"/>
</dbReference>
<evidence type="ECO:0000256" key="7">
    <source>
        <dbReference type="ARBA" id="ARBA00024348"/>
    </source>
</evidence>
<feature type="transmembrane region" description="Helical" evidence="9">
    <location>
        <begin position="353"/>
        <end position="378"/>
    </location>
</feature>
<dbReference type="GO" id="GO:0022857">
    <property type="term" value="F:transmembrane transporter activity"/>
    <property type="evidence" value="ECO:0007669"/>
    <property type="project" value="InterPro"/>
</dbReference>
<evidence type="ECO:0000256" key="1">
    <source>
        <dbReference type="ARBA" id="ARBA00004651"/>
    </source>
</evidence>
<dbReference type="PROSITE" id="PS50850">
    <property type="entry name" value="MFS"/>
    <property type="match status" value="1"/>
</dbReference>
<dbReference type="PRINTS" id="PR00171">
    <property type="entry name" value="SUGRTRNSPORT"/>
</dbReference>
<evidence type="ECO:0000313" key="13">
    <source>
        <dbReference type="Proteomes" id="UP000410492"/>
    </source>
</evidence>
<feature type="transmembrane region" description="Helical" evidence="9">
    <location>
        <begin position="292"/>
        <end position="312"/>
    </location>
</feature>
<dbReference type="AlphaFoldDB" id="A0A653BY61"/>
<comment type="subcellular location">
    <subcellularLocation>
        <location evidence="1">Cell membrane</location>
        <topology evidence="1">Multi-pass membrane protein</topology>
    </subcellularLocation>
</comment>
<evidence type="ECO:0000256" key="4">
    <source>
        <dbReference type="ARBA" id="ARBA00022989"/>
    </source>
</evidence>
<keyword evidence="6" id="KW-0325">Glycoprotein</keyword>
<dbReference type="InterPro" id="IPR036259">
    <property type="entry name" value="MFS_trans_sf"/>
</dbReference>
<dbReference type="FunFam" id="1.20.1250.20:FF:000055">
    <property type="entry name" value="Facilitated trehalose transporter Tret1-2 homolog"/>
    <property type="match status" value="1"/>
</dbReference>
<dbReference type="InterPro" id="IPR020846">
    <property type="entry name" value="MFS_dom"/>
</dbReference>
<feature type="transmembrane region" description="Helical" evidence="9">
    <location>
        <begin position="112"/>
        <end position="133"/>
    </location>
</feature>
<feature type="transmembrane region" description="Helical" evidence="9">
    <location>
        <begin position="319"/>
        <end position="341"/>
    </location>
</feature>
<accession>A0A653BY61</accession>
<evidence type="ECO:0000313" key="12">
    <source>
        <dbReference type="EMBL" id="VEN40562.1"/>
    </source>
</evidence>
<feature type="signal peptide" evidence="10">
    <location>
        <begin position="1"/>
        <end position="17"/>
    </location>
</feature>
<protein>
    <recommendedName>
        <fullName evidence="11">Major facilitator superfamily (MFS) profile domain-containing protein</fullName>
    </recommendedName>
</protein>
<feature type="chain" id="PRO_5025067730" description="Major facilitator superfamily (MFS) profile domain-containing protein" evidence="10">
    <location>
        <begin position="18"/>
        <end position="468"/>
    </location>
</feature>
<dbReference type="EMBL" id="CAACVG010006551">
    <property type="protein sequence ID" value="VEN40562.1"/>
    <property type="molecule type" value="Genomic_DNA"/>
</dbReference>
<evidence type="ECO:0000256" key="9">
    <source>
        <dbReference type="SAM" id="Phobius"/>
    </source>
</evidence>
<evidence type="ECO:0000256" key="8">
    <source>
        <dbReference type="RuleBase" id="RU003346"/>
    </source>
</evidence>
<evidence type="ECO:0000259" key="11">
    <source>
        <dbReference type="PROSITE" id="PS50850"/>
    </source>
</evidence>
<reference evidence="12 13" key="1">
    <citation type="submission" date="2019-01" db="EMBL/GenBank/DDBJ databases">
        <authorList>
            <person name="Sayadi A."/>
        </authorList>
    </citation>
    <scope>NUCLEOTIDE SEQUENCE [LARGE SCALE GENOMIC DNA]</scope>
</reference>
<organism evidence="12 13">
    <name type="scientific">Callosobruchus maculatus</name>
    <name type="common">Southern cowpea weevil</name>
    <name type="synonym">Pulse bruchid</name>
    <dbReference type="NCBI Taxonomy" id="64391"/>
    <lineage>
        <taxon>Eukaryota</taxon>
        <taxon>Metazoa</taxon>
        <taxon>Ecdysozoa</taxon>
        <taxon>Arthropoda</taxon>
        <taxon>Hexapoda</taxon>
        <taxon>Insecta</taxon>
        <taxon>Pterygota</taxon>
        <taxon>Neoptera</taxon>
        <taxon>Endopterygota</taxon>
        <taxon>Coleoptera</taxon>
        <taxon>Polyphaga</taxon>
        <taxon>Cucujiformia</taxon>
        <taxon>Chrysomeloidea</taxon>
        <taxon>Chrysomelidae</taxon>
        <taxon>Bruchinae</taxon>
        <taxon>Bruchini</taxon>
        <taxon>Callosobruchus</taxon>
    </lineage>
</organism>
<dbReference type="OrthoDB" id="4142200at2759"/>
<feature type="domain" description="Major facilitator superfamily (MFS) profile" evidence="11">
    <location>
        <begin position="12"/>
        <end position="445"/>
    </location>
</feature>
<comment type="similarity">
    <text evidence="7">Belongs to the major facilitator superfamily. Sugar transporter (TC 2.A.1.1) family. Trehalose transporter subfamily.</text>
</comment>
<keyword evidence="2" id="KW-1003">Cell membrane</keyword>
<feature type="transmembrane region" description="Helical" evidence="9">
    <location>
        <begin position="416"/>
        <end position="441"/>
    </location>
</feature>